<sequence length="334" mass="37337">MAGTTALSTLGFPAIVPAAAPLVVNSYGGAFEKFMRSEIIPSFEASTGIKTKLDINLGKGWLTTLRAAGPENPPYDVLMTNETWASVERGEGFFEAIPEDKVPNMADLYPVARYKDNIAVIGMLSPLGLLYRTDQVPEPKSWADLWSVPEYRGKTGLYTVTNSAGYMTILMTARNWFGSEYEVDKAIDKIKELKPFLQADFGGTMEKYLIRGEVAIAPADFAAKGRMMSKGIGEKVEVIAPKEGMFCWEQVFNVLKGSKKKEEGYQWINYILTPEVQKKFVIGLSQAPVNKKTQVPADFKGIHGERMNEIVMWDWAKANAIRDHVITRWNKEMR</sequence>
<protein>
    <recommendedName>
        <fullName evidence="3">ABC transporter substrate-binding protein</fullName>
    </recommendedName>
</protein>
<name>A0A382N1U0_9ZZZZ</name>
<dbReference type="InterPro" id="IPR006059">
    <property type="entry name" value="SBP"/>
</dbReference>
<organism evidence="2">
    <name type="scientific">marine metagenome</name>
    <dbReference type="NCBI Taxonomy" id="408172"/>
    <lineage>
        <taxon>unclassified sequences</taxon>
        <taxon>metagenomes</taxon>
        <taxon>ecological metagenomes</taxon>
    </lineage>
</organism>
<dbReference type="EMBL" id="UINC01096536">
    <property type="protein sequence ID" value="SVC53501.1"/>
    <property type="molecule type" value="Genomic_DNA"/>
</dbReference>
<dbReference type="PANTHER" id="PTHR30006:SF2">
    <property type="entry name" value="ABC TRANSPORTER SUBSTRATE-BINDING PROTEIN"/>
    <property type="match status" value="1"/>
</dbReference>
<evidence type="ECO:0008006" key="3">
    <source>
        <dbReference type="Google" id="ProtNLM"/>
    </source>
</evidence>
<dbReference type="Pfam" id="PF13416">
    <property type="entry name" value="SBP_bac_8"/>
    <property type="match status" value="1"/>
</dbReference>
<dbReference type="GO" id="GO:0030288">
    <property type="term" value="C:outer membrane-bounded periplasmic space"/>
    <property type="evidence" value="ECO:0007669"/>
    <property type="project" value="TreeGrafter"/>
</dbReference>
<dbReference type="Gene3D" id="3.40.190.10">
    <property type="entry name" value="Periplasmic binding protein-like II"/>
    <property type="match status" value="2"/>
</dbReference>
<dbReference type="SUPFAM" id="SSF53850">
    <property type="entry name" value="Periplasmic binding protein-like II"/>
    <property type="match status" value="1"/>
</dbReference>
<evidence type="ECO:0000256" key="1">
    <source>
        <dbReference type="ARBA" id="ARBA00022729"/>
    </source>
</evidence>
<dbReference type="PANTHER" id="PTHR30006">
    <property type="entry name" value="THIAMINE-BINDING PERIPLASMIC PROTEIN-RELATED"/>
    <property type="match status" value="1"/>
</dbReference>
<gene>
    <name evidence="2" type="ORF">METZ01_LOCUS306355</name>
</gene>
<keyword evidence="1" id="KW-0732">Signal</keyword>
<dbReference type="GO" id="GO:0030976">
    <property type="term" value="F:thiamine pyrophosphate binding"/>
    <property type="evidence" value="ECO:0007669"/>
    <property type="project" value="TreeGrafter"/>
</dbReference>
<accession>A0A382N1U0</accession>
<dbReference type="GO" id="GO:0030975">
    <property type="term" value="F:thiamine binding"/>
    <property type="evidence" value="ECO:0007669"/>
    <property type="project" value="TreeGrafter"/>
</dbReference>
<proteinExistence type="predicted"/>
<dbReference type="GO" id="GO:0015888">
    <property type="term" value="P:thiamine transport"/>
    <property type="evidence" value="ECO:0007669"/>
    <property type="project" value="TreeGrafter"/>
</dbReference>
<reference evidence="2" key="1">
    <citation type="submission" date="2018-05" db="EMBL/GenBank/DDBJ databases">
        <authorList>
            <person name="Lanie J.A."/>
            <person name="Ng W.-L."/>
            <person name="Kazmierczak K.M."/>
            <person name="Andrzejewski T.M."/>
            <person name="Davidsen T.M."/>
            <person name="Wayne K.J."/>
            <person name="Tettelin H."/>
            <person name="Glass J.I."/>
            <person name="Rusch D."/>
            <person name="Podicherti R."/>
            <person name="Tsui H.-C.T."/>
            <person name="Winkler M.E."/>
        </authorList>
    </citation>
    <scope>NUCLEOTIDE SEQUENCE</scope>
</reference>
<dbReference type="AlphaFoldDB" id="A0A382N1U0"/>
<evidence type="ECO:0000313" key="2">
    <source>
        <dbReference type="EMBL" id="SVC53501.1"/>
    </source>
</evidence>